<keyword evidence="6" id="KW-0067">ATP-binding</keyword>
<dbReference type="InterPro" id="IPR008271">
    <property type="entry name" value="Ser/Thr_kinase_AS"/>
</dbReference>
<dbReference type="FunFam" id="3.30.200.20:FF:000216">
    <property type="entry name" value="Putative serine/threonine-protein kinase dyrk2"/>
    <property type="match status" value="1"/>
</dbReference>
<dbReference type="GO" id="GO:0004674">
    <property type="term" value="F:protein serine/threonine kinase activity"/>
    <property type="evidence" value="ECO:0007669"/>
    <property type="project" value="UniProtKB-KW"/>
</dbReference>
<dbReference type="PROSITE" id="PS50011">
    <property type="entry name" value="PROTEIN_KINASE_DOM"/>
    <property type="match status" value="1"/>
</dbReference>
<gene>
    <name evidence="9" type="ORF">RDI58_016329</name>
</gene>
<evidence type="ECO:0000259" key="8">
    <source>
        <dbReference type="PROSITE" id="PS50011"/>
    </source>
</evidence>
<dbReference type="InterPro" id="IPR050494">
    <property type="entry name" value="Ser_Thr_dual-spec_kinase"/>
</dbReference>
<comment type="caution">
    <text evidence="9">The sequence shown here is derived from an EMBL/GenBank/DDBJ whole genome shotgun (WGS) entry which is preliminary data.</text>
</comment>
<evidence type="ECO:0000313" key="10">
    <source>
        <dbReference type="Proteomes" id="UP001371456"/>
    </source>
</evidence>
<dbReference type="AlphaFoldDB" id="A0AAN8TJI2"/>
<name>A0AAN8TJI2_SOLBU</name>
<feature type="domain" description="Protein kinase" evidence="8">
    <location>
        <begin position="903"/>
        <end position="1205"/>
    </location>
</feature>
<keyword evidence="1" id="KW-0723">Serine/threonine-protein kinase</keyword>
<dbReference type="Gene3D" id="1.10.510.10">
    <property type="entry name" value="Transferase(Phosphotransferase) domain 1"/>
    <property type="match status" value="1"/>
</dbReference>
<evidence type="ECO:0000256" key="1">
    <source>
        <dbReference type="ARBA" id="ARBA00022527"/>
    </source>
</evidence>
<dbReference type="EMBL" id="JBANQN010000006">
    <property type="protein sequence ID" value="KAK6787804.1"/>
    <property type="molecule type" value="Genomic_DNA"/>
</dbReference>
<evidence type="ECO:0000256" key="4">
    <source>
        <dbReference type="ARBA" id="ARBA00022741"/>
    </source>
</evidence>
<dbReference type="InterPro" id="IPR011009">
    <property type="entry name" value="Kinase-like_dom_sf"/>
</dbReference>
<keyword evidence="2" id="KW-0597">Phosphoprotein</keyword>
<reference evidence="9 10" key="1">
    <citation type="submission" date="2024-02" db="EMBL/GenBank/DDBJ databases">
        <title>de novo genome assembly of Solanum bulbocastanum strain 11H21.</title>
        <authorList>
            <person name="Hosaka A.J."/>
        </authorList>
    </citation>
    <scope>NUCLEOTIDE SEQUENCE [LARGE SCALE GENOMIC DNA]</scope>
    <source>
        <tissue evidence="9">Young leaves</tissue>
    </source>
</reference>
<dbReference type="Pfam" id="PF00069">
    <property type="entry name" value="Pkinase"/>
    <property type="match status" value="1"/>
</dbReference>
<feature type="region of interest" description="Disordered" evidence="7">
    <location>
        <begin position="685"/>
        <end position="732"/>
    </location>
</feature>
<dbReference type="CDD" id="cd14133">
    <property type="entry name" value="PKc_DYRK_like"/>
    <property type="match status" value="1"/>
</dbReference>
<dbReference type="PANTHER" id="PTHR24058:SF115">
    <property type="entry name" value="PROTEIN KINASE DOMAIN-CONTAINING PROTEIN"/>
    <property type="match status" value="1"/>
</dbReference>
<dbReference type="Proteomes" id="UP001371456">
    <property type="component" value="Unassembled WGS sequence"/>
</dbReference>
<dbReference type="PANTHER" id="PTHR24058">
    <property type="entry name" value="DUAL SPECIFICITY PROTEIN KINASE"/>
    <property type="match status" value="1"/>
</dbReference>
<feature type="compositionally biased region" description="Basic and acidic residues" evidence="7">
    <location>
        <begin position="223"/>
        <end position="237"/>
    </location>
</feature>
<feature type="region of interest" description="Disordered" evidence="7">
    <location>
        <begin position="223"/>
        <end position="267"/>
    </location>
</feature>
<keyword evidence="4" id="KW-0547">Nucleotide-binding</keyword>
<protein>
    <recommendedName>
        <fullName evidence="8">Protein kinase domain-containing protein</fullName>
    </recommendedName>
</protein>
<dbReference type="InterPro" id="IPR000719">
    <property type="entry name" value="Prot_kinase_dom"/>
</dbReference>
<keyword evidence="3" id="KW-0808">Transferase</keyword>
<evidence type="ECO:0000256" key="7">
    <source>
        <dbReference type="SAM" id="MobiDB-lite"/>
    </source>
</evidence>
<dbReference type="FunFam" id="1.10.510.10:FF:000380">
    <property type="entry name" value="Serine/threonine-protein kinase ppk15"/>
    <property type="match status" value="1"/>
</dbReference>
<dbReference type="SMART" id="SM00220">
    <property type="entry name" value="S_TKc"/>
    <property type="match status" value="1"/>
</dbReference>
<evidence type="ECO:0000256" key="2">
    <source>
        <dbReference type="ARBA" id="ARBA00022553"/>
    </source>
</evidence>
<dbReference type="SUPFAM" id="SSF56112">
    <property type="entry name" value="Protein kinase-like (PK-like)"/>
    <property type="match status" value="1"/>
</dbReference>
<feature type="compositionally biased region" description="Polar residues" evidence="7">
    <location>
        <begin position="253"/>
        <end position="267"/>
    </location>
</feature>
<sequence>MADSTSLDVILEFLRKNKFTEAEATLLGEMNKRSDLNGVVEKLTLEDEELSRSLEENGGKATVENLGMACRNGGEVFKESSSRSSGETSKELIVKEIECGIGRNGSDCKLKNVAFVGKKKENNESVGSYNKTFSACNNAEDTMIDMYSWNYNPSGSLVSYQNNGGTSAAKDFSGLVHNPRNGSLVSHQSNGGSSAAKDFSGLVHSGKLRLNLSEVLECGKSHAKTGEDVSFSGEKRMSWPGSTNKDNVEPKDGSQNSELKEANQQIKLNGTSKDIIITNSRYESDESTNLSSNPWKDCSAETVFPFPKEDVSTSYDNNIGTGGNKVGKRITDGNDVRNTIKEQVDEVGRAFYLGKTPGSEPKDFSGLGFSLISESQKEELPRLPPVRIKSEEKSFNIHWEEKFERDGPDSKITNGDNTYVIGSYLDVPIGQELTNSGGKRIGGGSWLSVSQGIAEDTSELVSGFATIGDGLSGCVDFPNEYWDSDEYDDDDDVGYTRQPIEDESWFLAHEIDYPSDNEKGTGHGSVPDPQRGENKEDDEQSFAEEDSYLSGERYFQSKNVDAVGSSDDPVVLCETEMYRRTNMGTQYDRQLMDEEELNLMCVEPVWQGFVIQTSELAMLGDDKALNECERPRLDDIYVDGDQHGSVRSIGVGVISDTADISSEVHESFVGGRGRGDIGYFHDHDASIGGARHIPPDSDKPYSEMRNRNEKTAKQRSDKFVSGTDKGGSVQTNHLHGGFSFALPGDGQLIHTSSSKSLRSSKGNAIINDEAHDSLIANDDMLGSLRPKSNESSPIKSSRDEHNKIAVGSVNSSPSSLSNYGYVEREHVKKEEDTQIARARVEDLGQSLEDEEAVAVQEQVKQIMAQEEEFETFELKIVHRKNRTGFEEDKSFQVVLNSVIAGRYQVTEYLGSAAFSKAVQAHDLHTGMDVCVKIIKNNKDFFDQSLDEIKLLKFVNKHDPADKYHLLRLYDYFYYREHLLIVCELLKANLYEFQKFNREAGGEVYFTMPRLQSITIQCLEALQFLHGLGLIHCDLKPENILVKSYSRCEVKVIDLGSSCFETDHLCSYIQSRSYRAPEVILGLPYDKKIDIWSLGCILAELCTGNVLFQNDSPATLLARVLGITGPIDQEMLVKGRDTYKYFTKNHMLYERNQETNRMEYLIPKKTSLRYRLPMGDQGFVDFVAHLLEVNPKTRPSALEALKHPWLSYPYEPISS</sequence>
<feature type="region of interest" description="Disordered" evidence="7">
    <location>
        <begin position="513"/>
        <end position="548"/>
    </location>
</feature>
<keyword evidence="10" id="KW-1185">Reference proteome</keyword>
<feature type="compositionally biased region" description="Acidic residues" evidence="7">
    <location>
        <begin position="535"/>
        <end position="547"/>
    </location>
</feature>
<dbReference type="Gene3D" id="3.30.200.20">
    <property type="entry name" value="Phosphorylase Kinase, domain 1"/>
    <property type="match status" value="1"/>
</dbReference>
<evidence type="ECO:0000313" key="9">
    <source>
        <dbReference type="EMBL" id="KAK6787804.1"/>
    </source>
</evidence>
<proteinExistence type="predicted"/>
<feature type="compositionally biased region" description="Low complexity" evidence="7">
    <location>
        <begin position="806"/>
        <end position="817"/>
    </location>
</feature>
<dbReference type="PROSITE" id="PS00108">
    <property type="entry name" value="PROTEIN_KINASE_ST"/>
    <property type="match status" value="1"/>
</dbReference>
<accession>A0AAN8TJI2</accession>
<organism evidence="9 10">
    <name type="scientific">Solanum bulbocastanum</name>
    <name type="common">Wild potato</name>
    <dbReference type="NCBI Taxonomy" id="147425"/>
    <lineage>
        <taxon>Eukaryota</taxon>
        <taxon>Viridiplantae</taxon>
        <taxon>Streptophyta</taxon>
        <taxon>Embryophyta</taxon>
        <taxon>Tracheophyta</taxon>
        <taxon>Spermatophyta</taxon>
        <taxon>Magnoliopsida</taxon>
        <taxon>eudicotyledons</taxon>
        <taxon>Gunneridae</taxon>
        <taxon>Pentapetalae</taxon>
        <taxon>asterids</taxon>
        <taxon>lamiids</taxon>
        <taxon>Solanales</taxon>
        <taxon>Solanaceae</taxon>
        <taxon>Solanoideae</taxon>
        <taxon>Solaneae</taxon>
        <taxon>Solanum</taxon>
    </lineage>
</organism>
<feature type="compositionally biased region" description="Basic and acidic residues" evidence="7">
    <location>
        <begin position="693"/>
        <end position="718"/>
    </location>
</feature>
<evidence type="ECO:0000256" key="5">
    <source>
        <dbReference type="ARBA" id="ARBA00022777"/>
    </source>
</evidence>
<evidence type="ECO:0000256" key="3">
    <source>
        <dbReference type="ARBA" id="ARBA00022679"/>
    </source>
</evidence>
<dbReference type="GO" id="GO:0005524">
    <property type="term" value="F:ATP binding"/>
    <property type="evidence" value="ECO:0007669"/>
    <property type="project" value="UniProtKB-KW"/>
</dbReference>
<keyword evidence="5" id="KW-0418">Kinase</keyword>
<feature type="region of interest" description="Disordered" evidence="7">
    <location>
        <begin position="780"/>
        <end position="817"/>
    </location>
</feature>
<evidence type="ECO:0000256" key="6">
    <source>
        <dbReference type="ARBA" id="ARBA00022840"/>
    </source>
</evidence>